<feature type="transmembrane region" description="Helical" evidence="9">
    <location>
        <begin position="20"/>
        <end position="37"/>
    </location>
</feature>
<keyword evidence="3" id="KW-1003">Cell membrane</keyword>
<dbReference type="AlphaFoldDB" id="A0A0A2MB91"/>
<keyword evidence="5 9" id="KW-1133">Transmembrane helix</keyword>
<sequence>MYTGKSYKISEFIIWTRKSIYMLLLMGILPVVLYQYLNLKWLGVSWTVVALLGTATAFIVGFKNTQTYNRTLDAQQIWTSILNSSRSWGTMSRDFINNTGHTKKLVYRHFAWLTALRYEMRSYRVWETSGKAHNAEYQKYYSIPEWETDLETELAKYLDAAELKYILSTKNKATQIMALQSKTLKQLYNDQEIVVLQFVDMQRTIKDFYSHQGRSEQLKDSPYPRQYAIINSLLVRFFCFLLPFGMLKEFDKLNETVEGIMKGNMVWLVIPFSVIISWMYMALGQVGDSTENPFEGSANDVPISQISRLIENDLREMLGETHLPPFLQPQHTIIL</sequence>
<evidence type="ECO:0000256" key="9">
    <source>
        <dbReference type="SAM" id="Phobius"/>
    </source>
</evidence>
<comment type="caution">
    <text evidence="10">The sequence shown here is derived from an EMBL/GenBank/DDBJ whole genome shotgun (WGS) entry which is preliminary data.</text>
</comment>
<keyword evidence="11" id="KW-1185">Reference proteome</keyword>
<dbReference type="PANTHER" id="PTHR33281">
    <property type="entry name" value="UPF0187 PROTEIN YNEE"/>
    <property type="match status" value="1"/>
</dbReference>
<keyword evidence="7 9" id="KW-0472">Membrane</keyword>
<gene>
    <name evidence="10" type="ORF">Q765_01845</name>
</gene>
<evidence type="ECO:0000256" key="2">
    <source>
        <dbReference type="ARBA" id="ARBA00022448"/>
    </source>
</evidence>
<keyword evidence="4 9" id="KW-0812">Transmembrane</keyword>
<evidence type="ECO:0000256" key="4">
    <source>
        <dbReference type="ARBA" id="ARBA00022692"/>
    </source>
</evidence>
<dbReference type="InterPro" id="IPR044669">
    <property type="entry name" value="YneE/VCCN1/2-like"/>
</dbReference>
<dbReference type="Proteomes" id="UP000030152">
    <property type="component" value="Unassembled WGS sequence"/>
</dbReference>
<feature type="transmembrane region" description="Helical" evidence="9">
    <location>
        <begin position="227"/>
        <end position="245"/>
    </location>
</feature>
<dbReference type="Pfam" id="PF25539">
    <property type="entry name" value="Bestrophin_2"/>
    <property type="match status" value="1"/>
</dbReference>
<protein>
    <submittedName>
        <fullName evidence="10">Multidrug transporter</fullName>
    </submittedName>
</protein>
<evidence type="ECO:0000256" key="8">
    <source>
        <dbReference type="ARBA" id="ARBA00034708"/>
    </source>
</evidence>
<reference evidence="10 11" key="1">
    <citation type="submission" date="2013-09" db="EMBL/GenBank/DDBJ databases">
        <authorList>
            <person name="Zeng Z."/>
            <person name="Chen C."/>
        </authorList>
    </citation>
    <scope>NUCLEOTIDE SEQUENCE [LARGE SCALE GENOMIC DNA]</scope>
    <source>
        <strain evidence="10 11">WB 3.3-2</strain>
    </source>
</reference>
<dbReference type="OrthoDB" id="445589at2"/>
<comment type="subcellular location">
    <subcellularLocation>
        <location evidence="1">Cell membrane</location>
        <topology evidence="1">Multi-pass membrane protein</topology>
    </subcellularLocation>
</comment>
<feature type="transmembrane region" description="Helical" evidence="9">
    <location>
        <begin position="265"/>
        <end position="283"/>
    </location>
</feature>
<accession>A0A0A2MB91</accession>
<keyword evidence="2" id="KW-0813">Transport</keyword>
<evidence type="ECO:0000256" key="1">
    <source>
        <dbReference type="ARBA" id="ARBA00004651"/>
    </source>
</evidence>
<name>A0A0A2MB91_9FLAO</name>
<evidence type="ECO:0000256" key="6">
    <source>
        <dbReference type="ARBA" id="ARBA00023065"/>
    </source>
</evidence>
<evidence type="ECO:0000256" key="7">
    <source>
        <dbReference type="ARBA" id="ARBA00023136"/>
    </source>
</evidence>
<evidence type="ECO:0000256" key="3">
    <source>
        <dbReference type="ARBA" id="ARBA00022475"/>
    </source>
</evidence>
<dbReference type="EMBL" id="JRLX01000001">
    <property type="protein sequence ID" value="KGO88668.1"/>
    <property type="molecule type" value="Genomic_DNA"/>
</dbReference>
<dbReference type="eggNOG" id="COG3781">
    <property type="taxonomic scope" value="Bacteria"/>
</dbReference>
<dbReference type="GO" id="GO:0005886">
    <property type="term" value="C:plasma membrane"/>
    <property type="evidence" value="ECO:0007669"/>
    <property type="project" value="UniProtKB-SubCell"/>
</dbReference>
<evidence type="ECO:0000313" key="11">
    <source>
        <dbReference type="Proteomes" id="UP000030152"/>
    </source>
</evidence>
<evidence type="ECO:0000313" key="10">
    <source>
        <dbReference type="EMBL" id="KGO88668.1"/>
    </source>
</evidence>
<organism evidence="10 11">
    <name type="scientific">Flavobacterium rivuli WB 3.3-2 = DSM 21788</name>
    <dbReference type="NCBI Taxonomy" id="1121895"/>
    <lineage>
        <taxon>Bacteria</taxon>
        <taxon>Pseudomonadati</taxon>
        <taxon>Bacteroidota</taxon>
        <taxon>Flavobacteriia</taxon>
        <taxon>Flavobacteriales</taxon>
        <taxon>Flavobacteriaceae</taxon>
        <taxon>Flavobacterium</taxon>
    </lineage>
</organism>
<feature type="transmembrane region" description="Helical" evidence="9">
    <location>
        <begin position="43"/>
        <end position="62"/>
    </location>
</feature>
<dbReference type="GO" id="GO:0005254">
    <property type="term" value="F:chloride channel activity"/>
    <property type="evidence" value="ECO:0007669"/>
    <property type="project" value="InterPro"/>
</dbReference>
<dbReference type="STRING" id="1121895.GCA_000378485_00574"/>
<evidence type="ECO:0000256" key="5">
    <source>
        <dbReference type="ARBA" id="ARBA00022989"/>
    </source>
</evidence>
<dbReference type="PANTHER" id="PTHR33281:SF19">
    <property type="entry name" value="VOLTAGE-DEPENDENT ANION CHANNEL-FORMING PROTEIN YNEE"/>
    <property type="match status" value="1"/>
</dbReference>
<comment type="similarity">
    <text evidence="8">Belongs to the anion channel-forming bestrophin (TC 1.A.46) family.</text>
</comment>
<proteinExistence type="inferred from homology"/>
<keyword evidence="6" id="KW-0406">Ion transport</keyword>